<dbReference type="Pfam" id="PF06985">
    <property type="entry name" value="HET"/>
    <property type="match status" value="1"/>
</dbReference>
<feature type="domain" description="Heterokaryon incompatibility" evidence="1">
    <location>
        <begin position="22"/>
        <end position="169"/>
    </location>
</feature>
<dbReference type="PANTHER" id="PTHR10622">
    <property type="entry name" value="HET DOMAIN-CONTAINING PROTEIN"/>
    <property type="match status" value="1"/>
</dbReference>
<dbReference type="Pfam" id="PF26640">
    <property type="entry name" value="DUF8212"/>
    <property type="match status" value="1"/>
</dbReference>
<evidence type="ECO:0000313" key="3">
    <source>
        <dbReference type="EMBL" id="KAK7961985.1"/>
    </source>
</evidence>
<dbReference type="Proteomes" id="UP001391051">
    <property type="component" value="Unassembled WGS sequence"/>
</dbReference>
<evidence type="ECO:0000313" key="4">
    <source>
        <dbReference type="Proteomes" id="UP001391051"/>
    </source>
</evidence>
<evidence type="ECO:0000259" key="2">
    <source>
        <dbReference type="Pfam" id="PF26640"/>
    </source>
</evidence>
<accession>A0ABR1QPW7</accession>
<reference evidence="3 4" key="1">
    <citation type="submission" date="2023-01" db="EMBL/GenBank/DDBJ databases">
        <title>Analysis of 21 Apiospora genomes using comparative genomics revels a genus with tremendous synthesis potential of carbohydrate active enzymes and secondary metabolites.</title>
        <authorList>
            <person name="Sorensen T."/>
        </authorList>
    </citation>
    <scope>NUCLEOTIDE SEQUENCE [LARGE SCALE GENOMIC DNA]</scope>
    <source>
        <strain evidence="3 4">CBS 24483</strain>
    </source>
</reference>
<dbReference type="EMBL" id="JAQQWE010000002">
    <property type="protein sequence ID" value="KAK7961985.1"/>
    <property type="molecule type" value="Genomic_DNA"/>
</dbReference>
<name>A0ABR1QPW7_9PEZI</name>
<evidence type="ECO:0008006" key="5">
    <source>
        <dbReference type="Google" id="ProtNLM"/>
    </source>
</evidence>
<proteinExistence type="predicted"/>
<dbReference type="InterPro" id="IPR010730">
    <property type="entry name" value="HET"/>
</dbReference>
<dbReference type="GeneID" id="92072094"/>
<feature type="domain" description="DUF8212" evidence="2">
    <location>
        <begin position="260"/>
        <end position="285"/>
    </location>
</feature>
<sequence length="581" mass="66388">MRLIAVKSFAIKYFAGDETPPYVILSHTWGPNEVTLQDMQAEFGGEDDGYNHAHARPTNRASRKEGFRKIKYTCEQAAKEGLEWAWVDTCCIDKSSSAELSEAINSMYRWYNKAKTCYAYLADVTLDERAMREPDLPTTANERPTGKETAIYQAIRRSRWITRGWTLQELLAPNDIEFYNARWSRIGDRNWSLRSSLARATGIDQKCLQTGDHARLADYSIATRMSWASRRSCTRTEDIAYCLMGIFDINMPMLYGEGKKAFVRLQEEILKETEDHSLFAWAVAEGSDRAWCPSSVFAESPADFAQSGNIERPESSLWGLSAMTKLGLSIELGVPIQSSTEKEPHYLCDEPYKLLYFTLDCLMDGPSGRDAYRVKIALLSLSTGVVHDLSRPSFYRMAIPRIEVDQCPITRSDPEPRRVYIRKNLSPQELDMFHHGTICFQGLHQWDLNMDTREKHGFDFLTYRKLDGRGGIIKILMDPSEDVGWSATQFSDRASVDYFSVAIGVGPNTLYCYVDRMDLSLTSAGMKYFNHPRSPTTACVDYWNKDGPLVFDEFTLGERTYRVEVFHDHPSTEYNSHGRDR</sequence>
<keyword evidence="4" id="KW-1185">Reference proteome</keyword>
<evidence type="ECO:0000259" key="1">
    <source>
        <dbReference type="Pfam" id="PF06985"/>
    </source>
</evidence>
<gene>
    <name evidence="3" type="ORF">PG986_002810</name>
</gene>
<dbReference type="RefSeq" id="XP_066704096.1">
    <property type="nucleotide sequence ID" value="XM_066839032.1"/>
</dbReference>
<dbReference type="PANTHER" id="PTHR10622:SF10">
    <property type="entry name" value="HET DOMAIN-CONTAINING PROTEIN"/>
    <property type="match status" value="1"/>
</dbReference>
<comment type="caution">
    <text evidence="3">The sequence shown here is derived from an EMBL/GenBank/DDBJ whole genome shotgun (WGS) entry which is preliminary data.</text>
</comment>
<protein>
    <recommendedName>
        <fullName evidence="5">Heterokaryon incompatibility domain-containing protein</fullName>
    </recommendedName>
</protein>
<dbReference type="InterPro" id="IPR058525">
    <property type="entry name" value="DUF8212"/>
</dbReference>
<organism evidence="3 4">
    <name type="scientific">Apiospora aurea</name>
    <dbReference type="NCBI Taxonomy" id="335848"/>
    <lineage>
        <taxon>Eukaryota</taxon>
        <taxon>Fungi</taxon>
        <taxon>Dikarya</taxon>
        <taxon>Ascomycota</taxon>
        <taxon>Pezizomycotina</taxon>
        <taxon>Sordariomycetes</taxon>
        <taxon>Xylariomycetidae</taxon>
        <taxon>Amphisphaeriales</taxon>
        <taxon>Apiosporaceae</taxon>
        <taxon>Apiospora</taxon>
    </lineage>
</organism>